<keyword evidence="4" id="KW-1185">Reference proteome</keyword>
<proteinExistence type="predicted"/>
<evidence type="ECO:0000313" key="5">
    <source>
        <dbReference type="Proteomes" id="UP000247005"/>
    </source>
</evidence>
<comment type="caution">
    <text evidence="3">The sequence shown here is derived from an EMBL/GenBank/DDBJ whole genome shotgun (WGS) entry which is preliminary data.</text>
</comment>
<gene>
    <name evidence="3" type="ORF">CHU32_00635</name>
    <name evidence="2" type="ORF">CHU33_00635</name>
</gene>
<dbReference type="AlphaFoldDB" id="A0A2P5GVW5"/>
<organism evidence="3 5">
    <name type="scientific">Superficieibacter electus</name>
    <dbReference type="NCBI Taxonomy" id="2022662"/>
    <lineage>
        <taxon>Bacteria</taxon>
        <taxon>Pseudomonadati</taxon>
        <taxon>Pseudomonadota</taxon>
        <taxon>Gammaproteobacteria</taxon>
        <taxon>Enterobacterales</taxon>
        <taxon>Enterobacteriaceae</taxon>
        <taxon>Superficieibacter</taxon>
    </lineage>
</organism>
<name>A0A2P5GVW5_9ENTR</name>
<evidence type="ECO:0000256" key="1">
    <source>
        <dbReference type="SAM" id="Phobius"/>
    </source>
</evidence>
<feature type="transmembrane region" description="Helical" evidence="1">
    <location>
        <begin position="282"/>
        <end position="300"/>
    </location>
</feature>
<keyword evidence="1" id="KW-1133">Transmembrane helix</keyword>
<sequence>MLLRATIGIIIVIYYIKNLDIELNLIVGSVVLAVFFLFNFNQSCINLIFTLWFIYLLRRKGAVKSIEVVYYSTLMFSLLFTALVIKGIIHPDIVYIPETGRYRNNMGFWSANYPGMIAYSCFMTLFACKGYLSGRIPSVIRWFTNILLVFFICVPFLADSRTPGYAMIVSLIFYVAISIGLFRYLVVFYLPLVPVTLLAISLFLPWDYHGGDLDYMLSGRLSYFYDYLSSLNSYNYVFGSALPDYALDNSYLILMSALGLFFIIPFTWMLYQAILNNPNKYFIVLVFSLICYGFTEAIMARAETSVVIIFYLLMFIKTNGIEFDKTGSLRKHIDLFYRKRYFYTQMNR</sequence>
<dbReference type="EMBL" id="PQGE01000001">
    <property type="protein sequence ID" value="POP47686.1"/>
    <property type="molecule type" value="Genomic_DNA"/>
</dbReference>
<feature type="transmembrane region" description="Helical" evidence="1">
    <location>
        <begin position="306"/>
        <end position="323"/>
    </location>
</feature>
<keyword evidence="1" id="KW-0472">Membrane</keyword>
<keyword evidence="1" id="KW-0812">Transmembrane</keyword>
<feature type="transmembrane region" description="Helical" evidence="1">
    <location>
        <begin position="187"/>
        <end position="206"/>
    </location>
</feature>
<feature type="transmembrane region" description="Helical" evidence="1">
    <location>
        <begin position="68"/>
        <end position="89"/>
    </location>
</feature>
<feature type="transmembrane region" description="Helical" evidence="1">
    <location>
        <begin position="164"/>
        <end position="182"/>
    </location>
</feature>
<reference evidence="4 5" key="1">
    <citation type="submission" date="2018-01" db="EMBL/GenBank/DDBJ databases">
        <title>Superficieibacter electus gen. nov., sp. nov., an extended-spectrum beta-lactamase possessing member of the Enterobacteriaceae family, isolated from intensive care unit surfaces.</title>
        <authorList>
            <person name="Potter R.F."/>
            <person name="D'Souza A.W."/>
        </authorList>
    </citation>
    <scope>NUCLEOTIDE SEQUENCE [LARGE SCALE GENOMIC DNA]</scope>
    <source>
        <strain evidence="3 5">BP-1</strain>
        <strain evidence="2 4">BP-2</strain>
    </source>
</reference>
<accession>A0A2P5GVW5</accession>
<dbReference type="Proteomes" id="UP000237073">
    <property type="component" value="Unassembled WGS sequence"/>
</dbReference>
<feature type="transmembrane region" description="Helical" evidence="1">
    <location>
        <begin position="25"/>
        <end position="56"/>
    </location>
</feature>
<evidence type="ECO:0000313" key="4">
    <source>
        <dbReference type="Proteomes" id="UP000237073"/>
    </source>
</evidence>
<protein>
    <submittedName>
        <fullName evidence="3">Uncharacterized protein</fullName>
    </submittedName>
</protein>
<feature type="transmembrane region" description="Helical" evidence="1">
    <location>
        <begin position="139"/>
        <end position="158"/>
    </location>
</feature>
<evidence type="ECO:0000313" key="3">
    <source>
        <dbReference type="EMBL" id="POP50697.1"/>
    </source>
</evidence>
<feature type="transmembrane region" description="Helical" evidence="1">
    <location>
        <begin position="251"/>
        <end position="270"/>
    </location>
</feature>
<evidence type="ECO:0000313" key="2">
    <source>
        <dbReference type="EMBL" id="POP47686.1"/>
    </source>
</evidence>
<dbReference type="EMBL" id="PQGD01000001">
    <property type="protein sequence ID" value="POP50697.1"/>
    <property type="molecule type" value="Genomic_DNA"/>
</dbReference>
<dbReference type="Proteomes" id="UP000247005">
    <property type="component" value="Unassembled WGS sequence"/>
</dbReference>
<feature type="transmembrane region" description="Helical" evidence="1">
    <location>
        <begin position="109"/>
        <end position="127"/>
    </location>
</feature>